<dbReference type="AlphaFoldDB" id="D8QAB9"/>
<dbReference type="EMBL" id="GL377308">
    <property type="protein sequence ID" value="EFI95373.1"/>
    <property type="molecule type" value="Genomic_DNA"/>
</dbReference>
<evidence type="ECO:0000313" key="2">
    <source>
        <dbReference type="Proteomes" id="UP000007431"/>
    </source>
</evidence>
<dbReference type="RefSeq" id="XP_003030276.1">
    <property type="nucleotide sequence ID" value="XM_003030230.1"/>
</dbReference>
<dbReference type="GeneID" id="9592451"/>
<dbReference type="Proteomes" id="UP000007431">
    <property type="component" value="Unassembled WGS sequence"/>
</dbReference>
<dbReference type="OrthoDB" id="2959760at2759"/>
<reference evidence="1 2" key="1">
    <citation type="journal article" date="2010" name="Nat. Biotechnol.">
        <title>Genome sequence of the model mushroom Schizophyllum commune.</title>
        <authorList>
            <person name="Ohm R.A."/>
            <person name="de Jong J.F."/>
            <person name="Lugones L.G."/>
            <person name="Aerts A."/>
            <person name="Kothe E."/>
            <person name="Stajich J.E."/>
            <person name="de Vries R.P."/>
            <person name="Record E."/>
            <person name="Levasseur A."/>
            <person name="Baker S.E."/>
            <person name="Bartholomew K.A."/>
            <person name="Coutinho P.M."/>
            <person name="Erdmann S."/>
            <person name="Fowler T.J."/>
            <person name="Gathman A.C."/>
            <person name="Lombard V."/>
            <person name="Henrissat B."/>
            <person name="Knabe N."/>
            <person name="Kuees U."/>
            <person name="Lilly W.W."/>
            <person name="Lindquist E."/>
            <person name="Lucas S."/>
            <person name="Magnuson J.K."/>
            <person name="Piumi F."/>
            <person name="Raudaskoski M."/>
            <person name="Salamov A."/>
            <person name="Schmutz J."/>
            <person name="Schwarze F.W.M.R."/>
            <person name="vanKuyk P.A."/>
            <person name="Horton J.S."/>
            <person name="Grigoriev I.V."/>
            <person name="Woesten H.A.B."/>
        </authorList>
    </citation>
    <scope>NUCLEOTIDE SEQUENCE [LARGE SCALE GENOMIC DNA]</scope>
    <source>
        <strain evidence="2">H4-8 / FGSC 9210</strain>
    </source>
</reference>
<keyword evidence="2" id="KW-1185">Reference proteome</keyword>
<sequence length="164" mass="17835">MHASSSTSPAVRGVKRAFRKPSLSIEVKRAPTHSYIEDASYASGSQYIIIPAESEFFTPSDEERHFNTPFDVGHRPMCLACDDGVCVVENGCAGDMEDGPRASACMVDARVRAAKDARARRDPRITSCHPLIDVGDCEYANSCELRSPASPSLVAHLRVFIGAY</sequence>
<proteinExistence type="predicted"/>
<dbReference type="HOGENOM" id="CLU_1620017_0_0_1"/>
<accession>D8QAB9</accession>
<feature type="non-terminal residue" evidence="1">
    <location>
        <position position="164"/>
    </location>
</feature>
<dbReference type="InParanoid" id="D8QAB9"/>
<organism evidence="2">
    <name type="scientific">Schizophyllum commune (strain H4-8 / FGSC 9210)</name>
    <name type="common">Split gill fungus</name>
    <dbReference type="NCBI Taxonomy" id="578458"/>
    <lineage>
        <taxon>Eukaryota</taxon>
        <taxon>Fungi</taxon>
        <taxon>Dikarya</taxon>
        <taxon>Basidiomycota</taxon>
        <taxon>Agaricomycotina</taxon>
        <taxon>Agaricomycetes</taxon>
        <taxon>Agaricomycetidae</taxon>
        <taxon>Agaricales</taxon>
        <taxon>Schizophyllaceae</taxon>
        <taxon>Schizophyllum</taxon>
    </lineage>
</organism>
<dbReference type="KEGG" id="scm:SCHCO_02702704"/>
<evidence type="ECO:0000313" key="1">
    <source>
        <dbReference type="EMBL" id="EFI95373.1"/>
    </source>
</evidence>
<gene>
    <name evidence="1" type="ORF">SCHCODRAFT_110866</name>
</gene>
<protein>
    <submittedName>
        <fullName evidence="1">Uncharacterized protein</fullName>
    </submittedName>
</protein>
<dbReference type="VEuPathDB" id="FungiDB:SCHCODRAFT_02702704"/>
<name>D8QAB9_SCHCM</name>